<evidence type="ECO:0000313" key="2">
    <source>
        <dbReference type="Proteomes" id="UP000317238"/>
    </source>
</evidence>
<dbReference type="EMBL" id="SJPL01000001">
    <property type="protein sequence ID" value="TWT70017.1"/>
    <property type="molecule type" value="Genomic_DNA"/>
</dbReference>
<gene>
    <name evidence="1" type="ORF">Pan14r_23150</name>
</gene>
<sequence>MTLPVTLVQDSGERDVRPNGFDLSESLVPREQILRGGPPKDGIAALSDPVVLTVDQADAMRGDDRVIGVAMGGMARAYPISILNYHEIINDQFGDHAIAVTFCPLCDSAVVVDRDVGSRSIEFGVSGLLFNSNVLMYDRRSSNPSLWSQLDLRAISGPMAGTRLAPVRHELVHWKQWVDRHPQSTVVSIRSADPVRSGSRRDYTVNPYEAYLRRPGLMFPVNPAAMELPASDLKSLVLGVTANGQSGFIAADAFGNRASSRRFQLAGASLVVKFDPVALQFRVTHADPAVSWTHSFRFAWQAFHPTSVALRPSQEELPNR</sequence>
<keyword evidence="2" id="KW-1185">Reference proteome</keyword>
<evidence type="ECO:0008006" key="3">
    <source>
        <dbReference type="Google" id="ProtNLM"/>
    </source>
</evidence>
<dbReference type="Pfam" id="PF11376">
    <property type="entry name" value="DUF3179"/>
    <property type="match status" value="1"/>
</dbReference>
<comment type="caution">
    <text evidence="1">The sequence shown here is derived from an EMBL/GenBank/DDBJ whole genome shotgun (WGS) entry which is preliminary data.</text>
</comment>
<organism evidence="1 2">
    <name type="scientific">Crateriforma conspicua</name>
    <dbReference type="NCBI Taxonomy" id="2527996"/>
    <lineage>
        <taxon>Bacteria</taxon>
        <taxon>Pseudomonadati</taxon>
        <taxon>Planctomycetota</taxon>
        <taxon>Planctomycetia</taxon>
        <taxon>Planctomycetales</taxon>
        <taxon>Planctomycetaceae</taxon>
        <taxon>Crateriforma</taxon>
    </lineage>
</organism>
<reference evidence="1 2" key="1">
    <citation type="submission" date="2019-02" db="EMBL/GenBank/DDBJ databases">
        <title>Deep-cultivation of Planctomycetes and their phenomic and genomic characterization uncovers novel biology.</title>
        <authorList>
            <person name="Wiegand S."/>
            <person name="Jogler M."/>
            <person name="Boedeker C."/>
            <person name="Pinto D."/>
            <person name="Vollmers J."/>
            <person name="Rivas-Marin E."/>
            <person name="Kohn T."/>
            <person name="Peeters S.H."/>
            <person name="Heuer A."/>
            <person name="Rast P."/>
            <person name="Oberbeckmann S."/>
            <person name="Bunk B."/>
            <person name="Jeske O."/>
            <person name="Meyerdierks A."/>
            <person name="Storesund J.E."/>
            <person name="Kallscheuer N."/>
            <person name="Luecker S."/>
            <person name="Lage O.M."/>
            <person name="Pohl T."/>
            <person name="Merkel B.J."/>
            <person name="Hornburger P."/>
            <person name="Mueller R.-W."/>
            <person name="Bruemmer F."/>
            <person name="Labrenz M."/>
            <person name="Spormann A.M."/>
            <person name="Op Den Camp H."/>
            <person name="Overmann J."/>
            <person name="Amann R."/>
            <person name="Jetten M.S.M."/>
            <person name="Mascher T."/>
            <person name="Medema M.H."/>
            <person name="Devos D.P."/>
            <person name="Kaster A.-K."/>
            <person name="Ovreas L."/>
            <person name="Rohde M."/>
            <person name="Galperin M.Y."/>
            <person name="Jogler C."/>
        </authorList>
    </citation>
    <scope>NUCLEOTIDE SEQUENCE [LARGE SCALE GENOMIC DNA]</scope>
    <source>
        <strain evidence="1 2">Pan14r</strain>
    </source>
</reference>
<proteinExistence type="predicted"/>
<name>A0A5C5Y2W2_9PLAN</name>
<accession>A0A5C5Y2W2</accession>
<dbReference type="Proteomes" id="UP000317238">
    <property type="component" value="Unassembled WGS sequence"/>
</dbReference>
<protein>
    <recommendedName>
        <fullName evidence="3">DUF3179 domain-containing protein</fullName>
    </recommendedName>
</protein>
<evidence type="ECO:0000313" key="1">
    <source>
        <dbReference type="EMBL" id="TWT70017.1"/>
    </source>
</evidence>
<dbReference type="RefSeq" id="WP_197203578.1">
    <property type="nucleotide sequence ID" value="NZ_SJPL01000001.1"/>
</dbReference>
<dbReference type="InterPro" id="IPR021516">
    <property type="entry name" value="DUF3179"/>
</dbReference>
<dbReference type="AlphaFoldDB" id="A0A5C5Y2W2"/>